<feature type="transmembrane region" description="Helical" evidence="3">
    <location>
        <begin position="115"/>
        <end position="132"/>
    </location>
</feature>
<reference evidence="5 6" key="1">
    <citation type="submission" date="2020-08" db="EMBL/GenBank/DDBJ databases">
        <title>Genome sequence of Diaphorobacter aerolatus KACC 16536T.</title>
        <authorList>
            <person name="Hyun D.-W."/>
            <person name="Bae J.-W."/>
        </authorList>
    </citation>
    <scope>NUCLEOTIDE SEQUENCE [LARGE SCALE GENOMIC DNA]</scope>
    <source>
        <strain evidence="5 6">KACC 16536</strain>
    </source>
</reference>
<dbReference type="PANTHER" id="PTHR45138">
    <property type="entry name" value="REGULATORY COMPONENTS OF SENSORY TRANSDUCTION SYSTEM"/>
    <property type="match status" value="1"/>
</dbReference>
<dbReference type="RefSeq" id="WP_187723346.1">
    <property type="nucleotide sequence ID" value="NZ_CP060783.1"/>
</dbReference>
<dbReference type="InterPro" id="IPR043128">
    <property type="entry name" value="Rev_trsase/Diguanyl_cyclase"/>
</dbReference>
<dbReference type="KEGG" id="daer:H9K75_15785"/>
<name>A0A7H0GHA0_9BURK</name>
<dbReference type="EMBL" id="CP060783">
    <property type="protein sequence ID" value="QNP47666.1"/>
    <property type="molecule type" value="Genomic_DNA"/>
</dbReference>
<evidence type="ECO:0000256" key="3">
    <source>
        <dbReference type="SAM" id="Phobius"/>
    </source>
</evidence>
<dbReference type="PROSITE" id="PS50887">
    <property type="entry name" value="GGDEF"/>
    <property type="match status" value="1"/>
</dbReference>
<dbReference type="Proteomes" id="UP000516028">
    <property type="component" value="Chromosome"/>
</dbReference>
<dbReference type="AlphaFoldDB" id="A0A7H0GHA0"/>
<keyword evidence="3" id="KW-1133">Transmembrane helix</keyword>
<organism evidence="5 6">
    <name type="scientific">Diaphorobacter aerolatus</name>
    <dbReference type="NCBI Taxonomy" id="1288495"/>
    <lineage>
        <taxon>Bacteria</taxon>
        <taxon>Pseudomonadati</taxon>
        <taxon>Pseudomonadota</taxon>
        <taxon>Betaproteobacteria</taxon>
        <taxon>Burkholderiales</taxon>
        <taxon>Comamonadaceae</taxon>
        <taxon>Diaphorobacter</taxon>
    </lineage>
</organism>
<dbReference type="NCBIfam" id="TIGR00254">
    <property type="entry name" value="GGDEF"/>
    <property type="match status" value="1"/>
</dbReference>
<proteinExistence type="predicted"/>
<feature type="transmembrane region" description="Helical" evidence="3">
    <location>
        <begin position="28"/>
        <end position="49"/>
    </location>
</feature>
<gene>
    <name evidence="5" type="ORF">H9K75_15785</name>
</gene>
<dbReference type="CDD" id="cd01949">
    <property type="entry name" value="GGDEF"/>
    <property type="match status" value="1"/>
</dbReference>
<dbReference type="SMART" id="SM00267">
    <property type="entry name" value="GGDEF"/>
    <property type="match status" value="1"/>
</dbReference>
<protein>
    <recommendedName>
        <fullName evidence="1">diguanylate cyclase</fullName>
        <ecNumber evidence="1">2.7.7.65</ecNumber>
    </recommendedName>
</protein>
<evidence type="ECO:0000256" key="1">
    <source>
        <dbReference type="ARBA" id="ARBA00012528"/>
    </source>
</evidence>
<keyword evidence="6" id="KW-1185">Reference proteome</keyword>
<sequence length="391" mass="42301">MTALAAFTVSWVMWMLGRQHWRQGISQAVLSAALFGVAYLFFALQSMLATVELQVASKTFISAAMAAFTVALQRFRQSTDVTRDSITVFAPLLGSLALAVMYVPQDLGTFNRLQTLITVLQTAYTLIVLLHMRFHTPGVGWTLVTGAACVQIVSILPLAFSSHRPSPGFGSEAPVGALLAMWSVCLMLFLKLMVTSTGFLIMLRDRQVALERHRAQIDPLTQLPNRAALVSDLTRALDAAASAGKPLSVMMLDIDHFKGFNDQHGHLAGDQVLRLVAQILQRQTRGNDFVARYGGEEFIIVLPDTNAQKALAMAQRVCRAIRTTQLTLASGAKLKITVSAGVHVGVPHTGASWESFVAAADAAMYDAKHSGRDRVVISTSPPGNRRGMVAA</sequence>
<feature type="transmembrane region" description="Helical" evidence="3">
    <location>
        <begin position="139"/>
        <end position="160"/>
    </location>
</feature>
<dbReference type="GO" id="GO:0043709">
    <property type="term" value="P:cell adhesion involved in single-species biofilm formation"/>
    <property type="evidence" value="ECO:0007669"/>
    <property type="project" value="TreeGrafter"/>
</dbReference>
<dbReference type="InterPro" id="IPR000160">
    <property type="entry name" value="GGDEF_dom"/>
</dbReference>
<dbReference type="InterPro" id="IPR029787">
    <property type="entry name" value="Nucleotide_cyclase"/>
</dbReference>
<feature type="transmembrane region" description="Helical" evidence="3">
    <location>
        <begin position="55"/>
        <end position="73"/>
    </location>
</feature>
<evidence type="ECO:0000259" key="4">
    <source>
        <dbReference type="PROSITE" id="PS50887"/>
    </source>
</evidence>
<keyword evidence="3" id="KW-0472">Membrane</keyword>
<feature type="domain" description="GGDEF" evidence="4">
    <location>
        <begin position="245"/>
        <end position="380"/>
    </location>
</feature>
<dbReference type="Gene3D" id="3.30.70.270">
    <property type="match status" value="1"/>
</dbReference>
<feature type="transmembrane region" description="Helical" evidence="3">
    <location>
        <begin position="180"/>
        <end position="203"/>
    </location>
</feature>
<evidence type="ECO:0000256" key="2">
    <source>
        <dbReference type="ARBA" id="ARBA00034247"/>
    </source>
</evidence>
<comment type="catalytic activity">
    <reaction evidence="2">
        <text>2 GTP = 3',3'-c-di-GMP + 2 diphosphate</text>
        <dbReference type="Rhea" id="RHEA:24898"/>
        <dbReference type="ChEBI" id="CHEBI:33019"/>
        <dbReference type="ChEBI" id="CHEBI:37565"/>
        <dbReference type="ChEBI" id="CHEBI:58805"/>
        <dbReference type="EC" id="2.7.7.65"/>
    </reaction>
</comment>
<keyword evidence="3" id="KW-0812">Transmembrane</keyword>
<dbReference type="GO" id="GO:1902201">
    <property type="term" value="P:negative regulation of bacterial-type flagellum-dependent cell motility"/>
    <property type="evidence" value="ECO:0007669"/>
    <property type="project" value="TreeGrafter"/>
</dbReference>
<dbReference type="SUPFAM" id="SSF55073">
    <property type="entry name" value="Nucleotide cyclase"/>
    <property type="match status" value="1"/>
</dbReference>
<dbReference type="GO" id="GO:0052621">
    <property type="term" value="F:diguanylate cyclase activity"/>
    <property type="evidence" value="ECO:0007669"/>
    <property type="project" value="UniProtKB-EC"/>
</dbReference>
<dbReference type="PANTHER" id="PTHR45138:SF9">
    <property type="entry name" value="DIGUANYLATE CYCLASE DGCM-RELATED"/>
    <property type="match status" value="1"/>
</dbReference>
<dbReference type="EC" id="2.7.7.65" evidence="1"/>
<dbReference type="GO" id="GO:0005886">
    <property type="term" value="C:plasma membrane"/>
    <property type="evidence" value="ECO:0007669"/>
    <property type="project" value="TreeGrafter"/>
</dbReference>
<dbReference type="FunFam" id="3.30.70.270:FF:000001">
    <property type="entry name" value="Diguanylate cyclase domain protein"/>
    <property type="match status" value="1"/>
</dbReference>
<feature type="transmembrane region" description="Helical" evidence="3">
    <location>
        <begin position="85"/>
        <end position="103"/>
    </location>
</feature>
<evidence type="ECO:0000313" key="5">
    <source>
        <dbReference type="EMBL" id="QNP47666.1"/>
    </source>
</evidence>
<dbReference type="InterPro" id="IPR050469">
    <property type="entry name" value="Diguanylate_Cyclase"/>
</dbReference>
<accession>A0A7H0GHA0</accession>
<evidence type="ECO:0000313" key="6">
    <source>
        <dbReference type="Proteomes" id="UP000516028"/>
    </source>
</evidence>
<dbReference type="Pfam" id="PF00990">
    <property type="entry name" value="GGDEF"/>
    <property type="match status" value="1"/>
</dbReference>